<sequence length="426" mass="47379">MLNCGRLPKPARKRLTRGFGYSLASWRSSQTVSFCPTSSYFDHQTHEQRLRDQEAAVPTRPSIESSLRLYKDMVKPEDVCDLLWRPSFEDCLVAGLAKECPVKGDALYQVISRSSVSASKLMFANIALSWLQAFDTQVPELLDVTALEDDLTYGKLDTIPSSDIDDEIFRDAKNLHAFIDDYTGKGYSIESIAQLLIFRQSLAQQYGLILTFLSQNIHTLNPVSIKDFAGHLINHLANLQLSSVSEYAIHLTSFISTDLMTIYPSVLAEVGPGTLDMLAMLAATSGDFSLARSAFVVLVQQKRIAPSLKAWNEFLSRYIEHAENQNLSRSQVLRDLSVIKPVLFHHQLTPSVVRFLLARVTESAHDLSDLMKLVSSSSSQVLAACGSDFMIRLQEIQTSSKHSIIVHAVQASQLMKSLKTAGYTAN</sequence>
<protein>
    <recommendedName>
        <fullName evidence="3">ATPase expression protein 1</fullName>
    </recommendedName>
</protein>
<dbReference type="AlphaFoldDB" id="A0A4P6XNX3"/>
<proteinExistence type="predicted"/>
<reference evidence="2" key="1">
    <citation type="submission" date="2019-03" db="EMBL/GenBank/DDBJ databases">
        <title>Snf2 controls pulcherriminic acid biosynthesis and connects pigmentation and antifungal activity of the yeast Metschnikowia pulcherrima.</title>
        <authorList>
            <person name="Gore-Lloyd D."/>
            <person name="Sumann I."/>
            <person name="Brachmann A.O."/>
            <person name="Schneeberger K."/>
            <person name="Ortiz-Merino R.A."/>
            <person name="Moreno-Beltran M."/>
            <person name="Schlaefli M."/>
            <person name="Kirner P."/>
            <person name="Santos Kron A."/>
            <person name="Wolfe K.H."/>
            <person name="Piel J."/>
            <person name="Ahrens C.H."/>
            <person name="Henk D."/>
            <person name="Freimoser F.M."/>
        </authorList>
    </citation>
    <scope>NUCLEOTIDE SEQUENCE [LARGE SCALE GENOMIC DNA]</scope>
    <source>
        <strain evidence="2">APC 1.2</strain>
    </source>
</reference>
<evidence type="ECO:0000313" key="1">
    <source>
        <dbReference type="EMBL" id="QBM89060.1"/>
    </source>
</evidence>
<evidence type="ECO:0000313" key="2">
    <source>
        <dbReference type="Proteomes" id="UP000292447"/>
    </source>
</evidence>
<gene>
    <name evidence="1" type="ORF">METSCH_D01200</name>
</gene>
<dbReference type="EMBL" id="CP034459">
    <property type="protein sequence ID" value="QBM89060.1"/>
    <property type="molecule type" value="Genomic_DNA"/>
</dbReference>
<keyword evidence="2" id="KW-1185">Reference proteome</keyword>
<dbReference type="Proteomes" id="UP000292447">
    <property type="component" value="Chromosome IV"/>
</dbReference>
<accession>A0A4P6XNX3</accession>
<organism evidence="1 2">
    <name type="scientific">Metschnikowia aff. pulcherrima</name>
    <dbReference type="NCBI Taxonomy" id="2163413"/>
    <lineage>
        <taxon>Eukaryota</taxon>
        <taxon>Fungi</taxon>
        <taxon>Dikarya</taxon>
        <taxon>Ascomycota</taxon>
        <taxon>Saccharomycotina</taxon>
        <taxon>Pichiomycetes</taxon>
        <taxon>Metschnikowiaceae</taxon>
        <taxon>Metschnikowia</taxon>
    </lineage>
</organism>
<evidence type="ECO:0008006" key="3">
    <source>
        <dbReference type="Google" id="ProtNLM"/>
    </source>
</evidence>
<name>A0A4P6XNX3_9ASCO</name>